<sequence>MTVFVFITYDNLQNIQAERNLPLGVTEVELRNWTKTREPEEIGDGEKKMNSHSDRVELNEGISAEDVESIDGLYKSGNGYLNLTNINYVTSSSDKSDNVDENVEQSTQKVTGNKVLRAFLNSGSSIQLINYNIEDLHGYLKSDKPINWNDEGKVTWNLHTCVDPNNKVNSVELRMISASFNITSEQIELIQSGKAYAVLGVPAENEYGFEPIMPYNDMVSVFLNGIATSINYECRPVTQSFKLNKSTINYKTTKSNDCWDKTYHQNLSSHTDGHHIHMDTLSGGNKGELTPLDLRNWLRKDKNNIDILIGNYITNSNQKNISCGFSKINLYIIEKPKIDVTMKLYKYKNGQVVYFDENYRPTKGDEVYVRIDIKNTSDNYTLKNINFSRTGRSNQDNITVQMSPDNFIYNGNNITDDIRCYINEDFKNKYKIDALKSLQPKGVLTIMSDKMKYTVGDRNIKYKQIRLSGNISVNYIRDEFKFISAEKIITAPISDEGGILEIKCSVENDDGLSEESFLINVESDKDFSNLSIKPGETYMLKNLSINDSYYINLVVPQDYEVVDNETYQGSSQNKINLSQMEAQNYTGKIEIKLKKKNNPYFYKNKQGKININVLDKSKDL</sequence>
<accession>A0A6N3A1F2</accession>
<dbReference type="RefSeq" id="WP_024037107.1">
    <property type="nucleotide sequence ID" value="NZ_CACRUE010000015.1"/>
</dbReference>
<reference evidence="1" key="1">
    <citation type="submission" date="2019-11" db="EMBL/GenBank/DDBJ databases">
        <authorList>
            <person name="Feng L."/>
        </authorList>
    </citation>
    <scope>NUCLEOTIDE SEQUENCE</scope>
    <source>
        <strain evidence="1">IbartlettiiLFYP30</strain>
    </source>
</reference>
<proteinExistence type="predicted"/>
<organism evidence="1">
    <name type="scientific">Intestinibacter bartlettii</name>
    <dbReference type="NCBI Taxonomy" id="261299"/>
    <lineage>
        <taxon>Bacteria</taxon>
        <taxon>Bacillati</taxon>
        <taxon>Bacillota</taxon>
        <taxon>Clostridia</taxon>
        <taxon>Peptostreptococcales</taxon>
        <taxon>Peptostreptococcaceae</taxon>
        <taxon>Intestinibacter</taxon>
    </lineage>
</organism>
<dbReference type="AlphaFoldDB" id="A0A6N3A1F2"/>
<gene>
    <name evidence="1" type="ORF">IBLFYP30_01151</name>
</gene>
<protein>
    <submittedName>
        <fullName evidence="1">Uncharacterized protein</fullName>
    </submittedName>
</protein>
<evidence type="ECO:0000313" key="1">
    <source>
        <dbReference type="EMBL" id="VYT85581.1"/>
    </source>
</evidence>
<dbReference type="EMBL" id="CACRUE010000015">
    <property type="protein sequence ID" value="VYT85581.1"/>
    <property type="molecule type" value="Genomic_DNA"/>
</dbReference>
<name>A0A6N3A1F2_9FIRM</name>